<comment type="caution">
    <text evidence="1">The sequence shown here is derived from an EMBL/GenBank/DDBJ whole genome shotgun (WGS) entry which is preliminary data.</text>
</comment>
<proteinExistence type="predicted"/>
<dbReference type="AlphaFoldDB" id="A0A2T0T5X0"/>
<evidence type="ECO:0000313" key="2">
    <source>
        <dbReference type="Proteomes" id="UP000238375"/>
    </source>
</evidence>
<dbReference type="RefSeq" id="WP_106137487.1">
    <property type="nucleotide sequence ID" value="NZ_PVTE01000006.1"/>
</dbReference>
<keyword evidence="2" id="KW-1185">Reference proteome</keyword>
<protein>
    <submittedName>
        <fullName evidence="1">Uncharacterized protein</fullName>
    </submittedName>
</protein>
<organism evidence="1 2">
    <name type="scientific">Spirosoma oryzae</name>
    <dbReference type="NCBI Taxonomy" id="1469603"/>
    <lineage>
        <taxon>Bacteria</taxon>
        <taxon>Pseudomonadati</taxon>
        <taxon>Bacteroidota</taxon>
        <taxon>Cytophagia</taxon>
        <taxon>Cytophagales</taxon>
        <taxon>Cytophagaceae</taxon>
        <taxon>Spirosoma</taxon>
    </lineage>
</organism>
<dbReference type="Proteomes" id="UP000238375">
    <property type="component" value="Unassembled WGS sequence"/>
</dbReference>
<gene>
    <name evidence="1" type="ORF">CLV58_106255</name>
</gene>
<evidence type="ECO:0000313" key="1">
    <source>
        <dbReference type="EMBL" id="PRY41068.1"/>
    </source>
</evidence>
<dbReference type="EMBL" id="PVTE01000006">
    <property type="protein sequence ID" value="PRY41068.1"/>
    <property type="molecule type" value="Genomic_DNA"/>
</dbReference>
<accession>A0A2T0T5X0</accession>
<reference evidence="1 2" key="1">
    <citation type="submission" date="2018-03" db="EMBL/GenBank/DDBJ databases">
        <title>Genomic Encyclopedia of Archaeal and Bacterial Type Strains, Phase II (KMG-II): from individual species to whole genera.</title>
        <authorList>
            <person name="Goeker M."/>
        </authorList>
    </citation>
    <scope>NUCLEOTIDE SEQUENCE [LARGE SCALE GENOMIC DNA]</scope>
    <source>
        <strain evidence="1 2">DSM 28354</strain>
    </source>
</reference>
<name>A0A2T0T5X0_9BACT</name>
<sequence>MKRVYLPLLLLWLIPVVIAQLLIGFVSASPASTGNAQPQLRFLLQANDASCTVEVAADGTVSGLLTLGEDRWTK</sequence>